<reference evidence="3" key="1">
    <citation type="submission" date="2017-08" db="EMBL/GenBank/DDBJ databases">
        <authorList>
            <person name="Polle J.E."/>
            <person name="Barry K."/>
            <person name="Cushman J."/>
            <person name="Schmutz J."/>
            <person name="Tran D."/>
            <person name="Hathwaick L.T."/>
            <person name="Yim W.C."/>
            <person name="Jenkins J."/>
            <person name="Mckie-Krisberg Z.M."/>
            <person name="Prochnik S."/>
            <person name="Lindquist E."/>
            <person name="Dockter R.B."/>
            <person name="Adam C."/>
            <person name="Molina H."/>
            <person name="Bunkerborg J."/>
            <person name="Jin E."/>
            <person name="Buchheim M."/>
            <person name="Magnuson J."/>
        </authorList>
    </citation>
    <scope>NUCLEOTIDE SEQUENCE</scope>
    <source>
        <strain evidence="3">CCAP 19/18</strain>
    </source>
</reference>
<comment type="similarity">
    <text evidence="1">Belongs to the TPPP family.</text>
</comment>
<dbReference type="Gene3D" id="1.10.238.10">
    <property type="entry name" value="EF-hand"/>
    <property type="match status" value="1"/>
</dbReference>
<evidence type="ECO:0000256" key="2">
    <source>
        <dbReference type="SAM" id="MobiDB-lite"/>
    </source>
</evidence>
<keyword evidence="4" id="KW-1185">Reference proteome</keyword>
<dbReference type="InterPro" id="IPR011992">
    <property type="entry name" value="EF-hand-dom_pair"/>
</dbReference>
<keyword evidence="3" id="KW-0282">Flagellum</keyword>
<dbReference type="Pfam" id="PF05517">
    <property type="entry name" value="p25-alpha"/>
    <property type="match status" value="1"/>
</dbReference>
<name>A0ABQ7GTU1_DUNSA</name>
<dbReference type="PANTHER" id="PTHR12932:SF9">
    <property type="entry name" value="TUBULIN POLYMERIZATION-PROMOTING PROTEIN HOMOLOG"/>
    <property type="match status" value="1"/>
</dbReference>
<dbReference type="PANTHER" id="PTHR12932">
    <property type="entry name" value="P25 ALPHA-RELATED"/>
    <property type="match status" value="1"/>
</dbReference>
<feature type="region of interest" description="Disordered" evidence="2">
    <location>
        <begin position="122"/>
        <end position="150"/>
    </location>
</feature>
<feature type="compositionally biased region" description="Basic and acidic residues" evidence="2">
    <location>
        <begin position="126"/>
        <end position="150"/>
    </location>
</feature>
<dbReference type="Proteomes" id="UP000815325">
    <property type="component" value="Unassembled WGS sequence"/>
</dbReference>
<dbReference type="InterPro" id="IPR008907">
    <property type="entry name" value="TPP/p25"/>
</dbReference>
<keyword evidence="3" id="KW-0969">Cilium</keyword>
<dbReference type="EMBL" id="MU069594">
    <property type="protein sequence ID" value="KAF5838028.1"/>
    <property type="molecule type" value="Genomic_DNA"/>
</dbReference>
<evidence type="ECO:0000313" key="4">
    <source>
        <dbReference type="Proteomes" id="UP000815325"/>
    </source>
</evidence>
<evidence type="ECO:0000256" key="1">
    <source>
        <dbReference type="ARBA" id="ARBA00010994"/>
    </source>
</evidence>
<gene>
    <name evidence="3" type="ORF">DUNSADRAFT_3515</name>
</gene>
<protein>
    <submittedName>
        <fullName evidence="3">Flagellar associated protein</fullName>
    </submittedName>
</protein>
<organism evidence="3 4">
    <name type="scientific">Dunaliella salina</name>
    <name type="common">Green alga</name>
    <name type="synonym">Protococcus salinus</name>
    <dbReference type="NCBI Taxonomy" id="3046"/>
    <lineage>
        <taxon>Eukaryota</taxon>
        <taxon>Viridiplantae</taxon>
        <taxon>Chlorophyta</taxon>
        <taxon>core chlorophytes</taxon>
        <taxon>Chlorophyceae</taxon>
        <taxon>CS clade</taxon>
        <taxon>Chlamydomonadales</taxon>
        <taxon>Dunaliellaceae</taxon>
        <taxon>Dunaliella</taxon>
    </lineage>
</organism>
<comment type="caution">
    <text evidence="3">The sequence shown here is derived from an EMBL/GenBank/DDBJ whole genome shotgun (WGS) entry which is preliminary data.</text>
</comment>
<proteinExistence type="inferred from homology"/>
<sequence length="150" mass="16332">MSDLKASFTAFASYGAGGKEMTEMESKNFFKCIKDSGLIDKALTQTDCDLIFTKVKTKGARKINFAEFCAALEHVAAKKKVSVEEVKNTITSSSAKTTGTVAEAVKFHDDKSLYTGVYANGGPTNVDREKQGLQNHLDRSEADVRGVKKH</sequence>
<dbReference type="SUPFAM" id="SSF47473">
    <property type="entry name" value="EF-hand"/>
    <property type="match status" value="1"/>
</dbReference>
<evidence type="ECO:0000313" key="3">
    <source>
        <dbReference type="EMBL" id="KAF5838028.1"/>
    </source>
</evidence>
<accession>A0ABQ7GTU1</accession>
<keyword evidence="3" id="KW-0966">Cell projection</keyword>